<feature type="region of interest" description="Disordered" evidence="1">
    <location>
        <begin position="1"/>
        <end position="39"/>
    </location>
</feature>
<accession>A0ABS6T1L0</accession>
<dbReference type="EMBL" id="JAHUZE010000002">
    <property type="protein sequence ID" value="MBV7378618.1"/>
    <property type="molecule type" value="Genomic_DNA"/>
</dbReference>
<organism evidence="2 3">
    <name type="scientific">Maritimibacter dapengensis</name>
    <dbReference type="NCBI Taxonomy" id="2836868"/>
    <lineage>
        <taxon>Bacteria</taxon>
        <taxon>Pseudomonadati</taxon>
        <taxon>Pseudomonadota</taxon>
        <taxon>Alphaproteobacteria</taxon>
        <taxon>Rhodobacterales</taxon>
        <taxon>Roseobacteraceae</taxon>
        <taxon>Maritimibacter</taxon>
    </lineage>
</organism>
<evidence type="ECO:0000256" key="1">
    <source>
        <dbReference type="SAM" id="MobiDB-lite"/>
    </source>
</evidence>
<feature type="compositionally biased region" description="Basic and acidic residues" evidence="1">
    <location>
        <begin position="27"/>
        <end position="38"/>
    </location>
</feature>
<protein>
    <submittedName>
        <fullName evidence="2">Uncharacterized protein</fullName>
    </submittedName>
</protein>
<dbReference type="Proteomes" id="UP000756530">
    <property type="component" value="Unassembled WGS sequence"/>
</dbReference>
<name>A0ABS6T1L0_9RHOB</name>
<dbReference type="RefSeq" id="WP_218391809.1">
    <property type="nucleotide sequence ID" value="NZ_JAHUZE010000002.1"/>
</dbReference>
<comment type="caution">
    <text evidence="2">The sequence shown here is derived from an EMBL/GenBank/DDBJ whole genome shotgun (WGS) entry which is preliminary data.</text>
</comment>
<gene>
    <name evidence="2" type="ORF">KJP28_06735</name>
</gene>
<evidence type="ECO:0000313" key="2">
    <source>
        <dbReference type="EMBL" id="MBV7378618.1"/>
    </source>
</evidence>
<sequence length="67" mass="7562">MSELKRQEPVVTRGQDRTPPKTGAHANETDQRGDHDIPDMFADLGFGRRRGIEEWLDWLSKKGEAGA</sequence>
<keyword evidence="3" id="KW-1185">Reference proteome</keyword>
<reference evidence="2 3" key="1">
    <citation type="submission" date="2021-05" db="EMBL/GenBank/DDBJ databases">
        <title>Culturable bacteria isolated from Daya Bay.</title>
        <authorList>
            <person name="Zheng W."/>
            <person name="Yu S."/>
            <person name="Huang Y."/>
        </authorList>
    </citation>
    <scope>NUCLEOTIDE SEQUENCE [LARGE SCALE GENOMIC DNA]</scope>
    <source>
        <strain evidence="2 3">DP4N28-5</strain>
    </source>
</reference>
<proteinExistence type="predicted"/>
<evidence type="ECO:0000313" key="3">
    <source>
        <dbReference type="Proteomes" id="UP000756530"/>
    </source>
</evidence>
<feature type="compositionally biased region" description="Basic and acidic residues" evidence="1">
    <location>
        <begin position="1"/>
        <end position="19"/>
    </location>
</feature>